<feature type="region of interest" description="Disordered" evidence="2">
    <location>
        <begin position="189"/>
        <end position="216"/>
    </location>
</feature>
<feature type="region of interest" description="Disordered" evidence="2">
    <location>
        <begin position="1"/>
        <end position="102"/>
    </location>
</feature>
<dbReference type="PANTHER" id="PTHR37476:SF1">
    <property type="entry name" value="COILED-COIL DOMAIN-CONTAINING PROTEIN 171"/>
    <property type="match status" value="1"/>
</dbReference>
<accession>A0A4U5VWW2</accession>
<name>A0A4U5VWW2_COLLU</name>
<sequence>MQTQAPERRTQHGRGRRPDSGQDRAEQRGKQPRAAGSCARRSEQETARWAETVVTRQQRHHETGRGGGEEEEPERGRRRSRSRGDAGGRSRRAASEGVKQSERLRWRLHQLEKERLELTSNHNQELCRLQAELTRLRASVERGEAQRVELQYQLTDQEEALEESERRMMELQREREKAEVNRRQANEMKYLTEREETSRREKEEREAEGGGERKEGGEETLIMCQLSNQRVKCLESNVEAALAVERSVQQEAQCSMELLRERSDATERALQW</sequence>
<reference evidence="3 4" key="1">
    <citation type="submission" date="2019-01" db="EMBL/GenBank/DDBJ databases">
        <title>Genome Assembly of Collichthys lucidus.</title>
        <authorList>
            <person name="Cai M."/>
            <person name="Xiao S."/>
        </authorList>
    </citation>
    <scope>NUCLEOTIDE SEQUENCE [LARGE SCALE GENOMIC DNA]</scope>
    <source>
        <strain evidence="3">JT15FE1705JMU</strain>
        <tissue evidence="3">Muscle</tissue>
    </source>
</reference>
<evidence type="ECO:0000313" key="4">
    <source>
        <dbReference type="Proteomes" id="UP000298787"/>
    </source>
</evidence>
<proteinExistence type="predicted"/>
<feature type="coiled-coil region" evidence="1">
    <location>
        <begin position="147"/>
        <end position="188"/>
    </location>
</feature>
<evidence type="ECO:0000256" key="2">
    <source>
        <dbReference type="SAM" id="MobiDB-lite"/>
    </source>
</evidence>
<feature type="compositionally biased region" description="Basic and acidic residues" evidence="2">
    <location>
        <begin position="1"/>
        <end position="29"/>
    </location>
</feature>
<protein>
    <submittedName>
        <fullName evidence="3">Coiled-coil domain-containing protein 171</fullName>
    </submittedName>
</protein>
<dbReference type="PANTHER" id="PTHR37476">
    <property type="entry name" value="COILED-COIL DOMAIN-CONTAINING PROTEIN 171"/>
    <property type="match status" value="1"/>
</dbReference>
<evidence type="ECO:0000256" key="1">
    <source>
        <dbReference type="SAM" id="Coils"/>
    </source>
</evidence>
<keyword evidence="1" id="KW-0175">Coiled coil</keyword>
<keyword evidence="4" id="KW-1185">Reference proteome</keyword>
<organism evidence="3 4">
    <name type="scientific">Collichthys lucidus</name>
    <name type="common">Big head croaker</name>
    <name type="synonym">Sciaena lucida</name>
    <dbReference type="NCBI Taxonomy" id="240159"/>
    <lineage>
        <taxon>Eukaryota</taxon>
        <taxon>Metazoa</taxon>
        <taxon>Chordata</taxon>
        <taxon>Craniata</taxon>
        <taxon>Vertebrata</taxon>
        <taxon>Euteleostomi</taxon>
        <taxon>Actinopterygii</taxon>
        <taxon>Neopterygii</taxon>
        <taxon>Teleostei</taxon>
        <taxon>Neoteleostei</taxon>
        <taxon>Acanthomorphata</taxon>
        <taxon>Eupercaria</taxon>
        <taxon>Sciaenidae</taxon>
        <taxon>Collichthys</taxon>
    </lineage>
</organism>
<dbReference type="EMBL" id="CM014101">
    <property type="protein sequence ID" value="TKS93344.1"/>
    <property type="molecule type" value="Genomic_DNA"/>
</dbReference>
<evidence type="ECO:0000313" key="3">
    <source>
        <dbReference type="EMBL" id="TKS93344.1"/>
    </source>
</evidence>
<dbReference type="AlphaFoldDB" id="A0A4U5VWW2"/>
<dbReference type="Proteomes" id="UP000298787">
    <property type="component" value="Chromosome 24"/>
</dbReference>
<gene>
    <name evidence="3" type="ORF">D9C73_026668</name>
</gene>